<dbReference type="RefSeq" id="WP_309388250.1">
    <property type="nucleotide sequence ID" value="NZ_JADBEO010000002.1"/>
</dbReference>
<feature type="domain" description="Nitroreductase" evidence="4">
    <location>
        <begin position="33"/>
        <end position="200"/>
    </location>
</feature>
<dbReference type="Gene3D" id="3.40.109.10">
    <property type="entry name" value="NADH Oxidase"/>
    <property type="match status" value="1"/>
</dbReference>
<evidence type="ECO:0000256" key="2">
    <source>
        <dbReference type="ARBA" id="ARBA00022643"/>
    </source>
</evidence>
<dbReference type="SUPFAM" id="SSF55469">
    <property type="entry name" value="FMN-dependent nitroreductase-like"/>
    <property type="match status" value="1"/>
</dbReference>
<dbReference type="Proteomes" id="UP001181622">
    <property type="component" value="Unassembled WGS sequence"/>
</dbReference>
<name>A0ABU1DAR7_9HYPH</name>
<keyword evidence="6" id="KW-1185">Reference proteome</keyword>
<dbReference type="InterPro" id="IPR029479">
    <property type="entry name" value="Nitroreductase"/>
</dbReference>
<dbReference type="GO" id="GO:0102919">
    <property type="term" value="F:5,6-dimethylbenzimidazole synthase activity"/>
    <property type="evidence" value="ECO:0007669"/>
    <property type="project" value="UniProtKB-EC"/>
</dbReference>
<dbReference type="InterPro" id="IPR050627">
    <property type="entry name" value="Nitroreductase/BluB"/>
</dbReference>
<dbReference type="PANTHER" id="PTHR23026">
    <property type="entry name" value="NADPH NITROREDUCTASE"/>
    <property type="match status" value="1"/>
</dbReference>
<dbReference type="NCBIfam" id="TIGR02476">
    <property type="entry name" value="BluB"/>
    <property type="match status" value="1"/>
</dbReference>
<comment type="caution">
    <text evidence="5">The sequence shown here is derived from an EMBL/GenBank/DDBJ whole genome shotgun (WGS) entry which is preliminary data.</text>
</comment>
<evidence type="ECO:0000256" key="1">
    <source>
        <dbReference type="ARBA" id="ARBA00022630"/>
    </source>
</evidence>
<dbReference type="Pfam" id="PF00881">
    <property type="entry name" value="Nitroreductase"/>
    <property type="match status" value="1"/>
</dbReference>
<keyword evidence="2" id="KW-0288">FMN</keyword>
<proteinExistence type="predicted"/>
<evidence type="ECO:0000313" key="5">
    <source>
        <dbReference type="EMBL" id="MDR4305197.1"/>
    </source>
</evidence>
<dbReference type="PANTHER" id="PTHR23026:SF90">
    <property type="entry name" value="IODOTYROSINE DEIODINASE 1"/>
    <property type="match status" value="1"/>
</dbReference>
<dbReference type="EC" id="1.13.11.79" evidence="5"/>
<sequence>MPAASLETAADPEELPEAGPFDEVAREAVYRAIESRRDVRNEFLPTPIADVVLRRLLAAAHAAPSVGLSQPWSFILVREPETKRRVAEIFGRRNAEAATMFEGERADAYRRLKLEGIETAPLNICVVCDRARGGPVVLGRTHQRDVDLYSTVCAVQNFWLAARAEGIGVGWVSIFEPDDLKPVFGLPHHVAVVAYLCVGHVDRLHGRPELEARRWGARAPLADVVSDERWGAGSLLFER</sequence>
<protein>
    <submittedName>
        <fullName evidence="5">5,6-dimethylbenzimidazole synthase</fullName>
        <ecNumber evidence="5">1.13.11.79</ecNumber>
    </submittedName>
</protein>
<accession>A0ABU1DAR7</accession>
<reference evidence="5" key="1">
    <citation type="submission" date="2020-10" db="EMBL/GenBank/DDBJ databases">
        <authorList>
            <person name="Abbas A."/>
            <person name="Razzaq R."/>
            <person name="Waqas M."/>
            <person name="Abbas N."/>
            <person name="Nielsen T.K."/>
            <person name="Hansen L.H."/>
            <person name="Hussain S."/>
            <person name="Shahid M."/>
        </authorList>
    </citation>
    <scope>NUCLEOTIDE SEQUENCE</scope>
    <source>
        <strain evidence="5">S14</strain>
    </source>
</reference>
<dbReference type="InterPro" id="IPR012825">
    <property type="entry name" value="BluB"/>
</dbReference>
<evidence type="ECO:0000259" key="4">
    <source>
        <dbReference type="Pfam" id="PF00881"/>
    </source>
</evidence>
<evidence type="ECO:0000256" key="3">
    <source>
        <dbReference type="ARBA" id="ARBA00023002"/>
    </source>
</evidence>
<evidence type="ECO:0000313" key="6">
    <source>
        <dbReference type="Proteomes" id="UP001181622"/>
    </source>
</evidence>
<organism evidence="5 6">
    <name type="scientific">Chelatococcus sambhunathii</name>
    <dbReference type="NCBI Taxonomy" id="363953"/>
    <lineage>
        <taxon>Bacteria</taxon>
        <taxon>Pseudomonadati</taxon>
        <taxon>Pseudomonadota</taxon>
        <taxon>Alphaproteobacteria</taxon>
        <taxon>Hyphomicrobiales</taxon>
        <taxon>Chelatococcaceae</taxon>
        <taxon>Chelatococcus</taxon>
    </lineage>
</organism>
<dbReference type="EMBL" id="JADBEO010000002">
    <property type="protein sequence ID" value="MDR4305197.1"/>
    <property type="molecule type" value="Genomic_DNA"/>
</dbReference>
<gene>
    <name evidence="5" type="primary">bluB</name>
    <name evidence="5" type="ORF">IHQ68_00965</name>
</gene>
<keyword evidence="1" id="KW-0285">Flavoprotein</keyword>
<dbReference type="InterPro" id="IPR000415">
    <property type="entry name" value="Nitroreductase-like"/>
</dbReference>
<keyword evidence="3 5" id="KW-0560">Oxidoreductase</keyword>